<sequence>MLILGRKRNQSIIINEMIEVTVVSIEGDQVKLGIKAPKSIDVHRKEVYEEILTENNEASIEASEQLLKQLSQSLNKD</sequence>
<comment type="subcellular location">
    <subcellularLocation>
        <location evidence="4">Cytoplasm</location>
    </subcellularLocation>
</comment>
<dbReference type="NCBIfam" id="TIGR00202">
    <property type="entry name" value="csrA"/>
    <property type="match status" value="1"/>
</dbReference>
<dbReference type="Pfam" id="PF02599">
    <property type="entry name" value="CsrA"/>
    <property type="match status" value="1"/>
</dbReference>
<keyword evidence="2 4" id="KW-0810">Translation regulation</keyword>
<keyword evidence="4" id="KW-0678">Repressor</keyword>
<keyword evidence="3 4" id="KW-0694">RNA-binding</keyword>
<evidence type="ECO:0000256" key="1">
    <source>
        <dbReference type="ARBA" id="ARBA00022490"/>
    </source>
</evidence>
<comment type="function">
    <text evidence="4">A translational regulator that binds mRNA to regulate translation initiation and/or mRNA stability. Usually binds in the 5'-UTR at or near the Shine-Dalgarno sequence preventing ribosome-binding, thus repressing translation. Its main target seems to be the major flagellin gene, while its function is anatagonized by FliW.</text>
</comment>
<gene>
    <name evidence="4 5" type="primary">csrA</name>
    <name evidence="5" type="ORF">LC087_11345</name>
</gene>
<dbReference type="NCBIfam" id="NF002469">
    <property type="entry name" value="PRK01712.1"/>
    <property type="match status" value="1"/>
</dbReference>
<dbReference type="InterPro" id="IPR036107">
    <property type="entry name" value="CsrA_sf"/>
</dbReference>
<proteinExistence type="inferred from homology"/>
<dbReference type="PANTHER" id="PTHR34984:SF1">
    <property type="entry name" value="CARBON STORAGE REGULATOR"/>
    <property type="match status" value="1"/>
</dbReference>
<comment type="similarity">
    <text evidence="4">Belongs to the CsrA/RsmA family.</text>
</comment>
<evidence type="ECO:0000256" key="3">
    <source>
        <dbReference type="ARBA" id="ARBA00022884"/>
    </source>
</evidence>
<name>A0ABY9JZW4_9BACI</name>
<dbReference type="PANTHER" id="PTHR34984">
    <property type="entry name" value="CARBON STORAGE REGULATOR"/>
    <property type="match status" value="1"/>
</dbReference>
<dbReference type="SUPFAM" id="SSF117130">
    <property type="entry name" value="CsrA-like"/>
    <property type="match status" value="1"/>
</dbReference>
<dbReference type="HAMAP" id="MF_00167">
    <property type="entry name" value="CsrA"/>
    <property type="match status" value="1"/>
</dbReference>
<keyword evidence="6" id="KW-1185">Reference proteome</keyword>
<dbReference type="InterPro" id="IPR003751">
    <property type="entry name" value="CsrA"/>
</dbReference>
<evidence type="ECO:0000313" key="6">
    <source>
        <dbReference type="Proteomes" id="UP001197974"/>
    </source>
</evidence>
<dbReference type="Proteomes" id="UP001197974">
    <property type="component" value="Chromosome"/>
</dbReference>
<reference evidence="5 6" key="1">
    <citation type="submission" date="2023-06" db="EMBL/GenBank/DDBJ databases">
        <title>Five Gram-positive bacteria isolated from mangrove sediments in Shenzhen, Guangdong, China.</title>
        <authorList>
            <person name="Yu S."/>
            <person name="Zheng W."/>
            <person name="Huang Y."/>
        </authorList>
    </citation>
    <scope>NUCLEOTIDE SEQUENCE [LARGE SCALE GENOMIC DNA]</scope>
    <source>
        <strain evidence="5 6">SaN35-3</strain>
    </source>
</reference>
<evidence type="ECO:0000256" key="2">
    <source>
        <dbReference type="ARBA" id="ARBA00022845"/>
    </source>
</evidence>
<accession>A0ABY9JZW4</accession>
<keyword evidence="1 4" id="KW-0963">Cytoplasm</keyword>
<evidence type="ECO:0000313" key="5">
    <source>
        <dbReference type="EMBL" id="WLR44318.1"/>
    </source>
</evidence>
<comment type="subunit">
    <text evidence="4">Homodimer; the beta-strands of each monomer intercalate to form a hydrophobic core, while the alpha-helices form wings that extend away from the core.</text>
</comment>
<keyword evidence="4" id="KW-1005">Bacterial flagellum biogenesis</keyword>
<protein>
    <recommendedName>
        <fullName evidence="4">Translational regulator CsrA</fullName>
    </recommendedName>
</protein>
<dbReference type="EMBL" id="CP129013">
    <property type="protein sequence ID" value="WLR44318.1"/>
    <property type="molecule type" value="Genomic_DNA"/>
</dbReference>
<evidence type="ECO:0000256" key="4">
    <source>
        <dbReference type="HAMAP-Rule" id="MF_00167"/>
    </source>
</evidence>
<dbReference type="Gene3D" id="2.60.40.4380">
    <property type="entry name" value="Translational regulator CsrA"/>
    <property type="match status" value="1"/>
</dbReference>
<organism evidence="5 6">
    <name type="scientific">Bacillus carboniphilus</name>
    <dbReference type="NCBI Taxonomy" id="86663"/>
    <lineage>
        <taxon>Bacteria</taxon>
        <taxon>Bacillati</taxon>
        <taxon>Bacillota</taxon>
        <taxon>Bacilli</taxon>
        <taxon>Bacillales</taxon>
        <taxon>Bacillaceae</taxon>
        <taxon>Bacillus</taxon>
    </lineage>
</organism>